<dbReference type="KEGG" id="efr:EFREU_v1c03320"/>
<dbReference type="RefSeq" id="WP_100609309.1">
    <property type="nucleotide sequence ID" value="NZ_CP024962.1"/>
</dbReference>
<dbReference type="AlphaFoldDB" id="A0A2K8NT54"/>
<comment type="function">
    <text evidence="1">Catalyzes the phosphorylation of the 3'-hydroxyl group of dephosphocoenzyme A to form coenzyme A.</text>
</comment>
<comment type="subcellular location">
    <subcellularLocation>
        <location evidence="1">Cytoplasm</location>
    </subcellularLocation>
</comment>
<dbReference type="InterPro" id="IPR001977">
    <property type="entry name" value="Depp_CoAkinase"/>
</dbReference>
<dbReference type="SUPFAM" id="SSF52540">
    <property type="entry name" value="P-loop containing nucleoside triphosphate hydrolases"/>
    <property type="match status" value="1"/>
</dbReference>
<dbReference type="Pfam" id="PF01121">
    <property type="entry name" value="CoaE"/>
    <property type="match status" value="1"/>
</dbReference>
<evidence type="ECO:0000313" key="4">
    <source>
        <dbReference type="Proteomes" id="UP000232222"/>
    </source>
</evidence>
<keyword evidence="1" id="KW-0547">Nucleotide-binding</keyword>
<feature type="binding site" evidence="1">
    <location>
        <begin position="10"/>
        <end position="15"/>
    </location>
    <ligand>
        <name>ATP</name>
        <dbReference type="ChEBI" id="CHEBI:30616"/>
    </ligand>
</feature>
<evidence type="ECO:0000256" key="2">
    <source>
        <dbReference type="NCBIfam" id="TIGR00152"/>
    </source>
</evidence>
<dbReference type="EC" id="2.7.1.24" evidence="1 2"/>
<proteinExistence type="inferred from homology"/>
<comment type="similarity">
    <text evidence="1">Belongs to the CoaE family.</text>
</comment>
<keyword evidence="1" id="KW-0067">ATP-binding</keyword>
<dbReference type="Proteomes" id="UP000232222">
    <property type="component" value="Chromosome"/>
</dbReference>
<dbReference type="GO" id="GO:0005524">
    <property type="term" value="F:ATP binding"/>
    <property type="evidence" value="ECO:0007669"/>
    <property type="project" value="UniProtKB-UniRule"/>
</dbReference>
<organism evidence="3 4">
    <name type="scientific">Entomoplasma freundtii</name>
    <dbReference type="NCBI Taxonomy" id="74700"/>
    <lineage>
        <taxon>Bacteria</taxon>
        <taxon>Bacillati</taxon>
        <taxon>Mycoplasmatota</taxon>
        <taxon>Mollicutes</taxon>
        <taxon>Entomoplasmatales</taxon>
        <taxon>Entomoplasmataceae</taxon>
        <taxon>Entomoplasma</taxon>
    </lineage>
</organism>
<keyword evidence="4" id="KW-1185">Reference proteome</keyword>
<protein>
    <recommendedName>
        <fullName evidence="1 2">Dephospho-CoA kinase</fullName>
        <ecNumber evidence="1 2">2.7.1.24</ecNumber>
    </recommendedName>
    <alternativeName>
        <fullName evidence="1">Dephosphocoenzyme A kinase</fullName>
    </alternativeName>
</protein>
<keyword evidence="1 3" id="KW-0418">Kinase</keyword>
<dbReference type="NCBIfam" id="TIGR00152">
    <property type="entry name" value="dephospho-CoA kinase"/>
    <property type="match status" value="1"/>
</dbReference>
<dbReference type="UniPathway" id="UPA00241">
    <property type="reaction ID" value="UER00356"/>
</dbReference>
<sequence>MRLGLYGLIGSGKTTALNYLSKNYDLEILDLDEISKEIMNEEVVLSFVMANFPTSYNQEKNQIDRNQLRIILFNSLVDNQKFAAFVWPLIETKTKSLLNSIPIDKNVVVEGALLPLFNIPVEYLVEIQTPKPILIKRIMQRDQRESDETKKIAQIQEIWLQDFRGDIILNNDDSLESFYNKLDTLMMNFKVSKL</sequence>
<evidence type="ECO:0000313" key="3">
    <source>
        <dbReference type="EMBL" id="ATZ16358.1"/>
    </source>
</evidence>
<dbReference type="PROSITE" id="PS51219">
    <property type="entry name" value="DPCK"/>
    <property type="match status" value="1"/>
</dbReference>
<reference evidence="3 4" key="1">
    <citation type="submission" date="2017-11" db="EMBL/GenBank/DDBJ databases">
        <title>Genome sequence of Entomoplasma freundtii BARC 318 (ATCC 51999).</title>
        <authorList>
            <person name="Lo W.-S."/>
            <person name="Gasparich G.E."/>
            <person name="Kuo C.-H."/>
        </authorList>
    </citation>
    <scope>NUCLEOTIDE SEQUENCE [LARGE SCALE GENOMIC DNA]</scope>
    <source>
        <strain evidence="3 4">BARC 318</strain>
    </source>
</reference>
<evidence type="ECO:0000256" key="1">
    <source>
        <dbReference type="HAMAP-Rule" id="MF_00376"/>
    </source>
</evidence>
<dbReference type="EMBL" id="CP024962">
    <property type="protein sequence ID" value="ATZ16358.1"/>
    <property type="molecule type" value="Genomic_DNA"/>
</dbReference>
<dbReference type="HAMAP" id="MF_00376">
    <property type="entry name" value="Dephospho_CoA_kinase"/>
    <property type="match status" value="1"/>
</dbReference>
<comment type="pathway">
    <text evidence="1">Cofactor biosynthesis; coenzyme A biosynthesis; CoA from (R)-pantothenate: step 5/5.</text>
</comment>
<dbReference type="GO" id="GO:0015937">
    <property type="term" value="P:coenzyme A biosynthetic process"/>
    <property type="evidence" value="ECO:0007669"/>
    <property type="project" value="UniProtKB-UniRule"/>
</dbReference>
<keyword evidence="1" id="KW-0963">Cytoplasm</keyword>
<dbReference type="InterPro" id="IPR027417">
    <property type="entry name" value="P-loop_NTPase"/>
</dbReference>
<name>A0A2K8NT54_9MOLU</name>
<dbReference type="Gene3D" id="3.40.50.300">
    <property type="entry name" value="P-loop containing nucleotide triphosphate hydrolases"/>
    <property type="match status" value="1"/>
</dbReference>
<dbReference type="GO" id="GO:0005737">
    <property type="term" value="C:cytoplasm"/>
    <property type="evidence" value="ECO:0007669"/>
    <property type="project" value="UniProtKB-SubCell"/>
</dbReference>
<comment type="catalytic activity">
    <reaction evidence="1">
        <text>3'-dephospho-CoA + ATP = ADP + CoA + H(+)</text>
        <dbReference type="Rhea" id="RHEA:18245"/>
        <dbReference type="ChEBI" id="CHEBI:15378"/>
        <dbReference type="ChEBI" id="CHEBI:30616"/>
        <dbReference type="ChEBI" id="CHEBI:57287"/>
        <dbReference type="ChEBI" id="CHEBI:57328"/>
        <dbReference type="ChEBI" id="CHEBI:456216"/>
        <dbReference type="EC" id="2.7.1.24"/>
    </reaction>
</comment>
<keyword evidence="1" id="KW-0173">Coenzyme A biosynthesis</keyword>
<gene>
    <name evidence="1 3" type="primary">coaE</name>
    <name evidence="3" type="ORF">EFREU_v1c03320</name>
</gene>
<dbReference type="OrthoDB" id="9812943at2"/>
<keyword evidence="1" id="KW-0808">Transferase</keyword>
<dbReference type="GO" id="GO:0004140">
    <property type="term" value="F:dephospho-CoA kinase activity"/>
    <property type="evidence" value="ECO:0007669"/>
    <property type="project" value="UniProtKB-UniRule"/>
</dbReference>
<accession>A0A2K8NT54</accession>
<dbReference type="CDD" id="cd02022">
    <property type="entry name" value="DPCK"/>
    <property type="match status" value="1"/>
</dbReference>